<keyword evidence="6 8" id="KW-1133">Transmembrane helix</keyword>
<keyword evidence="7 8" id="KW-0472">Membrane</keyword>
<dbReference type="PANTHER" id="PTHR12154:SF4">
    <property type="entry name" value="UDP-N-ACETYLGLUCOSAMINE TRANSFERASE SUBUNIT ALG14 HOMOLOG"/>
    <property type="match status" value="1"/>
</dbReference>
<comment type="subcellular location">
    <subcellularLocation>
        <location evidence="1">Endoplasmic reticulum membrane</location>
        <topology evidence="1">Single-pass membrane protein</topology>
    </subcellularLocation>
</comment>
<keyword evidence="9" id="KW-1185">Reference proteome</keyword>
<evidence type="ECO:0000256" key="7">
    <source>
        <dbReference type="ARBA" id="ARBA00023136"/>
    </source>
</evidence>
<dbReference type="Proteomes" id="UP000887577">
    <property type="component" value="Unplaced"/>
</dbReference>
<accession>A0A914YGF8</accession>
<dbReference type="Pfam" id="PF08660">
    <property type="entry name" value="Alg14"/>
    <property type="match status" value="1"/>
</dbReference>
<protein>
    <recommendedName>
        <fullName evidence="3">UDP-N-acetylglucosamine transferase subunit ALG14</fullName>
    </recommendedName>
</protein>
<feature type="transmembrane region" description="Helical" evidence="8">
    <location>
        <begin position="108"/>
        <end position="128"/>
    </location>
</feature>
<evidence type="ECO:0000256" key="5">
    <source>
        <dbReference type="ARBA" id="ARBA00022824"/>
    </source>
</evidence>
<evidence type="ECO:0000313" key="10">
    <source>
        <dbReference type="WBParaSite" id="PSU_v2.g19389.t1"/>
    </source>
</evidence>
<evidence type="ECO:0000256" key="6">
    <source>
        <dbReference type="ARBA" id="ARBA00022989"/>
    </source>
</evidence>
<dbReference type="GO" id="GO:0043541">
    <property type="term" value="C:UDP-N-acetylglucosamine transferase complex"/>
    <property type="evidence" value="ECO:0007669"/>
    <property type="project" value="TreeGrafter"/>
</dbReference>
<dbReference type="Gene3D" id="3.40.50.2000">
    <property type="entry name" value="Glycogen Phosphorylase B"/>
    <property type="match status" value="1"/>
</dbReference>
<evidence type="ECO:0000256" key="4">
    <source>
        <dbReference type="ARBA" id="ARBA00022692"/>
    </source>
</evidence>
<evidence type="ECO:0000313" key="9">
    <source>
        <dbReference type="Proteomes" id="UP000887577"/>
    </source>
</evidence>
<evidence type="ECO:0000256" key="1">
    <source>
        <dbReference type="ARBA" id="ARBA00004389"/>
    </source>
</evidence>
<dbReference type="WBParaSite" id="PSU_v2.g19389.t1">
    <property type="protein sequence ID" value="PSU_v2.g19389.t1"/>
    <property type="gene ID" value="PSU_v2.g19389"/>
</dbReference>
<keyword evidence="4 8" id="KW-0812">Transmembrane</keyword>
<organism evidence="9 10">
    <name type="scientific">Panagrolaimus superbus</name>
    <dbReference type="NCBI Taxonomy" id="310955"/>
    <lineage>
        <taxon>Eukaryota</taxon>
        <taxon>Metazoa</taxon>
        <taxon>Ecdysozoa</taxon>
        <taxon>Nematoda</taxon>
        <taxon>Chromadorea</taxon>
        <taxon>Rhabditida</taxon>
        <taxon>Tylenchina</taxon>
        <taxon>Panagrolaimomorpha</taxon>
        <taxon>Panagrolaimoidea</taxon>
        <taxon>Panagrolaimidae</taxon>
        <taxon>Panagrolaimus</taxon>
    </lineage>
</organism>
<dbReference type="InterPro" id="IPR013969">
    <property type="entry name" value="Oligosacch_biosynth_Alg14"/>
</dbReference>
<evidence type="ECO:0000256" key="3">
    <source>
        <dbReference type="ARBA" id="ARBA00017467"/>
    </source>
</evidence>
<dbReference type="PANTHER" id="PTHR12154">
    <property type="entry name" value="GLYCOSYL TRANSFERASE-RELATED"/>
    <property type="match status" value="1"/>
</dbReference>
<keyword evidence="5" id="KW-0256">Endoplasmic reticulum</keyword>
<dbReference type="AlphaFoldDB" id="A0A914YGF8"/>
<evidence type="ECO:0000256" key="2">
    <source>
        <dbReference type="ARBA" id="ARBA00009731"/>
    </source>
</evidence>
<comment type="similarity">
    <text evidence="2">Belongs to the ALG14 family.</text>
</comment>
<feature type="transmembrane region" description="Helical" evidence="8">
    <location>
        <begin position="134"/>
        <end position="153"/>
    </location>
</feature>
<name>A0A914YGF8_9BILA</name>
<reference evidence="10" key="1">
    <citation type="submission" date="2022-11" db="UniProtKB">
        <authorList>
            <consortium name="WormBaseParasite"/>
        </authorList>
    </citation>
    <scope>IDENTIFICATION</scope>
</reference>
<evidence type="ECO:0000256" key="8">
    <source>
        <dbReference type="SAM" id="Phobius"/>
    </source>
</evidence>
<dbReference type="GO" id="GO:0004577">
    <property type="term" value="F:N-acetylglucosaminyldiphosphodolichol N-acetylglucosaminyltransferase activity"/>
    <property type="evidence" value="ECO:0007669"/>
    <property type="project" value="TreeGrafter"/>
</dbReference>
<sequence length="212" mass="23839">MRHSSKLSGKSGNKKNLADAISSGEKVSLCAVIGSGGHTGEMSTLLSQLNSDLFIPRHYIVAETDKMGIDKVMEIEKDLYEKQTNHLMKTNEIFTVTKIPRSREVGQSYFSSIFTTLWAILSSIMAVWKLKPDIILCNGPGTCIPICLIAFFFDLIRLKNTRIIFVESVCRVKTLSLSGKILYTLRIADIFLVQWEDLVKLYPRAEYIGILN</sequence>
<proteinExistence type="inferred from homology"/>
<dbReference type="GO" id="GO:0006488">
    <property type="term" value="P:dolichol-linked oligosaccharide biosynthetic process"/>
    <property type="evidence" value="ECO:0007669"/>
    <property type="project" value="InterPro"/>
</dbReference>